<proteinExistence type="predicted"/>
<evidence type="ECO:0000313" key="2">
    <source>
        <dbReference type="Proteomes" id="UP000010466"/>
    </source>
</evidence>
<dbReference type="PATRIC" id="fig|1246955.3.peg.121"/>
<dbReference type="AlphaFoldDB" id="L0RWC2"/>
<reference evidence="2" key="1">
    <citation type="journal article" date="2013" name="Genome Announc.">
        <title>Complete genome sequence of Mycoplasma cynos strain C142.</title>
        <authorList>
            <person name="Walker C.A."/>
            <person name="Mannering S.A."/>
            <person name="Shields S."/>
            <person name="Blake D.P."/>
            <person name="Brownlie J."/>
        </authorList>
    </citation>
    <scope>NUCLEOTIDE SEQUENCE [LARGE SCALE GENOMIC DNA]</scope>
    <source>
        <strain evidence="2">C142</strain>
    </source>
</reference>
<gene>
    <name evidence="1" type="primary">MCYN0133</name>
    <name evidence="1" type="ordered locus">MCYN_0133</name>
</gene>
<evidence type="ECO:0000313" key="1">
    <source>
        <dbReference type="EMBL" id="CCP23865.1"/>
    </source>
</evidence>
<organism evidence="1 2">
    <name type="scientific">Mycoplasmopsis cynos (strain C142)</name>
    <name type="common">Mycoplasma cynos</name>
    <dbReference type="NCBI Taxonomy" id="1246955"/>
    <lineage>
        <taxon>Bacteria</taxon>
        <taxon>Bacillati</taxon>
        <taxon>Mycoplasmatota</taxon>
        <taxon>Mycoplasmoidales</taxon>
        <taxon>Metamycoplasmataceae</taxon>
        <taxon>Mycoplasmopsis</taxon>
    </lineage>
</organism>
<name>L0RWC2_MYCC1</name>
<keyword evidence="2" id="KW-1185">Reference proteome</keyword>
<dbReference type="Proteomes" id="UP000010466">
    <property type="component" value="Chromosome"/>
</dbReference>
<dbReference type="HOGENOM" id="CLU_3236246_0_0_14"/>
<protein>
    <submittedName>
        <fullName evidence="1">Uncharacterized protein</fullName>
    </submittedName>
</protein>
<dbReference type="KEGG" id="mcy:MCYN_0133"/>
<accession>L0RWC2</accession>
<sequence length="43" mass="4954">MEAFSPAQTITRVLKMEVIALRIIRTIVMMIKKVNVFAKLFDS</sequence>
<dbReference type="EMBL" id="HF559394">
    <property type="protein sequence ID" value="CCP23865.1"/>
    <property type="molecule type" value="Genomic_DNA"/>
</dbReference>